<reference evidence="4 5" key="1">
    <citation type="submission" date="2018-07" db="EMBL/GenBank/DDBJ databases">
        <title>Genomic Encyclopedia of Type Strains, Phase III (KMG-III): the genomes of soil and plant-associated and newly described type strains.</title>
        <authorList>
            <person name="Whitman W."/>
        </authorList>
    </citation>
    <scope>NUCLEOTIDE SEQUENCE [LARGE SCALE GENOMIC DNA]</scope>
    <source>
        <strain evidence="4 5">CECT 7506</strain>
    </source>
</reference>
<feature type="transmembrane region" description="Helical" evidence="2">
    <location>
        <begin position="288"/>
        <end position="306"/>
    </location>
</feature>
<dbReference type="RefSeq" id="WP_181873671.1">
    <property type="nucleotide sequence ID" value="NZ_QPJD01000019.1"/>
</dbReference>
<comment type="caution">
    <text evidence="4">The sequence shown here is derived from an EMBL/GenBank/DDBJ whole genome shotgun (WGS) entry which is preliminary data.</text>
</comment>
<dbReference type="InterPro" id="IPR000253">
    <property type="entry name" value="FHA_dom"/>
</dbReference>
<dbReference type="AlphaFoldDB" id="A0A368VKP4"/>
<dbReference type="SUPFAM" id="SSF49879">
    <property type="entry name" value="SMAD/FHA domain"/>
    <property type="match status" value="1"/>
</dbReference>
<accession>A0A368VKP4</accession>
<evidence type="ECO:0000313" key="4">
    <source>
        <dbReference type="EMBL" id="RCW42108.1"/>
    </source>
</evidence>
<dbReference type="InterPro" id="IPR045962">
    <property type="entry name" value="DUF6382"/>
</dbReference>
<gene>
    <name evidence="4" type="ORF">DFP97_11989</name>
</gene>
<dbReference type="InterPro" id="IPR008984">
    <property type="entry name" value="SMAD_FHA_dom_sf"/>
</dbReference>
<keyword evidence="2" id="KW-1133">Transmembrane helix</keyword>
<sequence length="500" mass="57094">MKSYRIDFAMNRGHEMILDRAEGIHRNELDEIELNMLHGQRIPYLLPIDWFELDGKVTFRYELTGKKMLLHRLQQQTLTMDQYYLLLLGVTDALNECKHYMLRPEGCLLDDQYIFIGEQLHDIRLVYIPLKGNGGEQPKGSGDLLSLIVRWTSYIGQIDGEGLKRVLHHLNASKWPLAELRATLLDLIGGHRSKSDNQEEPRQLYQQQVIEPQQQQMMQPTRESHAKPKPFSSSVTVKSTFDDIPYVEEEEQDNQVTKRNWLVTAGLAVAIACVWRFIHLAAPTRQSLLISAGITLLLIIGVLLVWRKRISQLPSLEEEQIEMEQHLPDSAPFAKLHNWHTEDELNESTLVKSRNDRSEGSVEMPENTLHVVAANRPLPLAEPTVLLEAEHQKQLPREQIAWLKRCWDGQETKIELVEHCFKIGRGGEQVSYADPANGVSRIHLEIEYLNGEYGGKDLGSRNGSLLNGQTMIPYKTYKLATGDVIQLAGYKGPTYELKSG</sequence>
<dbReference type="SMART" id="SM00240">
    <property type="entry name" value="FHA"/>
    <property type="match status" value="1"/>
</dbReference>
<dbReference type="EMBL" id="QPJD01000019">
    <property type="protein sequence ID" value="RCW42108.1"/>
    <property type="molecule type" value="Genomic_DNA"/>
</dbReference>
<keyword evidence="5" id="KW-1185">Reference proteome</keyword>
<feature type="transmembrane region" description="Helical" evidence="2">
    <location>
        <begin position="261"/>
        <end position="282"/>
    </location>
</feature>
<keyword evidence="2" id="KW-0472">Membrane</keyword>
<evidence type="ECO:0000256" key="1">
    <source>
        <dbReference type="SAM" id="MobiDB-lite"/>
    </source>
</evidence>
<keyword evidence="2" id="KW-0812">Transmembrane</keyword>
<protein>
    <submittedName>
        <fullName evidence="4">FHA domain-containing protein</fullName>
    </submittedName>
</protein>
<feature type="region of interest" description="Disordered" evidence="1">
    <location>
        <begin position="213"/>
        <end position="235"/>
    </location>
</feature>
<dbReference type="PROSITE" id="PS50006">
    <property type="entry name" value="FHA_DOMAIN"/>
    <property type="match status" value="1"/>
</dbReference>
<organism evidence="4 5">
    <name type="scientific">Paenibacillus prosopidis</name>
    <dbReference type="NCBI Taxonomy" id="630520"/>
    <lineage>
        <taxon>Bacteria</taxon>
        <taxon>Bacillati</taxon>
        <taxon>Bacillota</taxon>
        <taxon>Bacilli</taxon>
        <taxon>Bacillales</taxon>
        <taxon>Paenibacillaceae</taxon>
        <taxon>Paenibacillus</taxon>
    </lineage>
</organism>
<dbReference type="CDD" id="cd00060">
    <property type="entry name" value="FHA"/>
    <property type="match status" value="1"/>
</dbReference>
<name>A0A368VKP4_9BACL</name>
<dbReference type="Proteomes" id="UP000252415">
    <property type="component" value="Unassembled WGS sequence"/>
</dbReference>
<feature type="domain" description="FHA" evidence="3">
    <location>
        <begin position="421"/>
        <end position="471"/>
    </location>
</feature>
<evidence type="ECO:0000313" key="5">
    <source>
        <dbReference type="Proteomes" id="UP000252415"/>
    </source>
</evidence>
<dbReference type="Gene3D" id="2.60.200.20">
    <property type="match status" value="1"/>
</dbReference>
<dbReference type="Pfam" id="PF00498">
    <property type="entry name" value="FHA"/>
    <property type="match status" value="1"/>
</dbReference>
<evidence type="ECO:0000259" key="3">
    <source>
        <dbReference type="PROSITE" id="PS50006"/>
    </source>
</evidence>
<evidence type="ECO:0000256" key="2">
    <source>
        <dbReference type="SAM" id="Phobius"/>
    </source>
</evidence>
<dbReference type="Pfam" id="PF19909">
    <property type="entry name" value="DUF6382"/>
    <property type="match status" value="1"/>
</dbReference>
<proteinExistence type="predicted"/>